<dbReference type="GO" id="GO:0016787">
    <property type="term" value="F:hydrolase activity"/>
    <property type="evidence" value="ECO:0007669"/>
    <property type="project" value="UniProtKB-KW"/>
</dbReference>
<sequence length="288" mass="32591">MRGLLFLIVFLYVFSFGKPVSIDIDFEGRKLKANAEWVVPEGVDPKEKGAVLWLHGLFQTYSMREPIAQQRELWVSAGFPVLSPTLTLGRSDRKEPYDCSYPIDNPYELNIREIKEWIKWLKAQGVKKIVLAGHSIGGQQVIHTAEEMKGDKSIVALLAVAPAKGIPREHPLLKEAEKLVKTGKGKTFLETSFFYCQKVKVSARTLYTYYGLDRNIGVSLQRLGIPVLVVAGGMDDRVKDLPDFLNPYIENKKNVRLEVIDYADHFFRDLAAEDLSAIAVEFFTEVLK</sequence>
<evidence type="ECO:0000259" key="1">
    <source>
        <dbReference type="Pfam" id="PF12697"/>
    </source>
</evidence>
<accession>A0A497XPD3</accession>
<feature type="domain" description="AB hydrolase-1" evidence="1">
    <location>
        <begin position="51"/>
        <end position="267"/>
    </location>
</feature>
<dbReference type="Proteomes" id="UP000267841">
    <property type="component" value="Unassembled WGS sequence"/>
</dbReference>
<protein>
    <submittedName>
        <fullName evidence="2">Alpha/beta hydrolase family protein</fullName>
    </submittedName>
</protein>
<dbReference type="InterPro" id="IPR000073">
    <property type="entry name" value="AB_hydrolase_1"/>
</dbReference>
<dbReference type="AlphaFoldDB" id="A0A497XPD3"/>
<gene>
    <name evidence="2" type="ORF">BCF55_1088</name>
</gene>
<dbReference type="Pfam" id="PF12697">
    <property type="entry name" value="Abhydrolase_6"/>
    <property type="match status" value="1"/>
</dbReference>
<evidence type="ECO:0000313" key="3">
    <source>
        <dbReference type="Proteomes" id="UP000267841"/>
    </source>
</evidence>
<dbReference type="Gene3D" id="3.40.50.1820">
    <property type="entry name" value="alpha/beta hydrolase"/>
    <property type="match status" value="1"/>
</dbReference>
<dbReference type="InterPro" id="IPR029058">
    <property type="entry name" value="AB_hydrolase_fold"/>
</dbReference>
<dbReference type="RefSeq" id="WP_121011106.1">
    <property type="nucleotide sequence ID" value="NZ_RCCJ01000001.1"/>
</dbReference>
<proteinExistence type="predicted"/>
<dbReference type="OrthoDB" id="252464at2"/>
<keyword evidence="2" id="KW-0378">Hydrolase</keyword>
<name>A0A497XPD3_9AQUI</name>
<organism evidence="2 3">
    <name type="scientific">Hydrogenivirga caldilitoris</name>
    <dbReference type="NCBI Taxonomy" id="246264"/>
    <lineage>
        <taxon>Bacteria</taxon>
        <taxon>Pseudomonadati</taxon>
        <taxon>Aquificota</taxon>
        <taxon>Aquificia</taxon>
        <taxon>Aquificales</taxon>
        <taxon>Aquificaceae</taxon>
        <taxon>Hydrogenivirga</taxon>
    </lineage>
</organism>
<evidence type="ECO:0000313" key="2">
    <source>
        <dbReference type="EMBL" id="RLJ70805.1"/>
    </source>
</evidence>
<keyword evidence="3" id="KW-1185">Reference proteome</keyword>
<dbReference type="SUPFAM" id="SSF53474">
    <property type="entry name" value="alpha/beta-Hydrolases"/>
    <property type="match status" value="1"/>
</dbReference>
<dbReference type="EMBL" id="RCCJ01000001">
    <property type="protein sequence ID" value="RLJ70805.1"/>
    <property type="molecule type" value="Genomic_DNA"/>
</dbReference>
<reference evidence="2 3" key="1">
    <citation type="submission" date="2018-10" db="EMBL/GenBank/DDBJ databases">
        <title>Genomic Encyclopedia of Archaeal and Bacterial Type Strains, Phase II (KMG-II): from individual species to whole genera.</title>
        <authorList>
            <person name="Goeker M."/>
        </authorList>
    </citation>
    <scope>NUCLEOTIDE SEQUENCE [LARGE SCALE GENOMIC DNA]</scope>
    <source>
        <strain evidence="2 3">DSM 16510</strain>
    </source>
</reference>
<comment type="caution">
    <text evidence="2">The sequence shown here is derived from an EMBL/GenBank/DDBJ whole genome shotgun (WGS) entry which is preliminary data.</text>
</comment>